<keyword evidence="2" id="KW-0479">Metal-binding</keyword>
<dbReference type="InterPro" id="IPR027806">
    <property type="entry name" value="HARBI1_dom"/>
</dbReference>
<keyword evidence="5" id="KW-1185">Reference proteome</keyword>
<reference evidence="4 5" key="1">
    <citation type="journal article" date="2015" name="Genome Biol. Evol.">
        <title>Phylogenomic analyses indicate that early fungi evolved digesting cell walls of algal ancestors of land plants.</title>
        <authorList>
            <person name="Chang Y."/>
            <person name="Wang S."/>
            <person name="Sekimoto S."/>
            <person name="Aerts A.L."/>
            <person name="Choi C."/>
            <person name="Clum A."/>
            <person name="LaButti K.M."/>
            <person name="Lindquist E.A."/>
            <person name="Yee Ngan C."/>
            <person name="Ohm R.A."/>
            <person name="Salamov A.A."/>
            <person name="Grigoriev I.V."/>
            <person name="Spatafora J.W."/>
            <person name="Berbee M.L."/>
        </authorList>
    </citation>
    <scope>NUCLEOTIDE SEQUENCE [LARGE SCALE GENOMIC DNA]</scope>
    <source>
        <strain evidence="4 5">JEL478</strain>
    </source>
</reference>
<dbReference type="Pfam" id="PF13359">
    <property type="entry name" value="DDE_Tnp_4"/>
    <property type="match status" value="1"/>
</dbReference>
<dbReference type="EMBL" id="KQ965781">
    <property type="protein sequence ID" value="KXS13155.1"/>
    <property type="molecule type" value="Genomic_DNA"/>
</dbReference>
<evidence type="ECO:0000313" key="5">
    <source>
        <dbReference type="Proteomes" id="UP000070544"/>
    </source>
</evidence>
<feature type="domain" description="DDE Tnp4" evidence="3">
    <location>
        <begin position="34"/>
        <end position="182"/>
    </location>
</feature>
<evidence type="ECO:0000256" key="2">
    <source>
        <dbReference type="ARBA" id="ARBA00022723"/>
    </source>
</evidence>
<organism evidence="4 5">
    <name type="scientific">Gonapodya prolifera (strain JEL478)</name>
    <name type="common">Monoblepharis prolifera</name>
    <dbReference type="NCBI Taxonomy" id="1344416"/>
    <lineage>
        <taxon>Eukaryota</taxon>
        <taxon>Fungi</taxon>
        <taxon>Fungi incertae sedis</taxon>
        <taxon>Chytridiomycota</taxon>
        <taxon>Chytridiomycota incertae sedis</taxon>
        <taxon>Monoblepharidomycetes</taxon>
        <taxon>Monoblepharidales</taxon>
        <taxon>Gonapodyaceae</taxon>
        <taxon>Gonapodya</taxon>
    </lineage>
</organism>
<proteinExistence type="predicted"/>
<dbReference type="STRING" id="1344416.A0A139A9L1"/>
<comment type="cofactor">
    <cofactor evidence="1">
        <name>a divalent metal cation</name>
        <dbReference type="ChEBI" id="CHEBI:60240"/>
    </cofactor>
</comment>
<gene>
    <name evidence="4" type="ORF">M427DRAFT_100778</name>
</gene>
<dbReference type="AlphaFoldDB" id="A0A139A9L1"/>
<accession>A0A139A9L1</accession>
<dbReference type="OrthoDB" id="5945905at2759"/>
<name>A0A139A9L1_GONPJ</name>
<dbReference type="OMA" id="MARPFRI"/>
<evidence type="ECO:0000256" key="1">
    <source>
        <dbReference type="ARBA" id="ARBA00001968"/>
    </source>
</evidence>
<protein>
    <recommendedName>
        <fullName evidence="3">DDE Tnp4 domain-containing protein</fullName>
    </recommendedName>
</protein>
<feature type="non-terminal residue" evidence="4">
    <location>
        <position position="1"/>
    </location>
</feature>
<dbReference type="GO" id="GO:0046872">
    <property type="term" value="F:metal ion binding"/>
    <property type="evidence" value="ECO:0007669"/>
    <property type="project" value="UniProtKB-KW"/>
</dbReference>
<evidence type="ECO:0000313" key="4">
    <source>
        <dbReference type="EMBL" id="KXS13155.1"/>
    </source>
</evidence>
<dbReference type="Proteomes" id="UP000070544">
    <property type="component" value="Unassembled WGS sequence"/>
</dbReference>
<sequence>ILTCDMDHLMAQLLKQFCEVILEAGSPVSVIGFIDGTDHRISWPTHKQQRYYSGQKRQHCLKYQGVVSPDRIIPPLAGPFFGPDHNLTIFRRSGLNDLLVKHGTFPPLAFRPAHEPYEIYGDPAYLPGGAHLAGPWKLAHLTAEQQEYNSRNRAVCVSIDWALEKPATLFAFLNYYRSLKVELSPVGTYYCIGILLTNAHTCLLGSQTEVWTYSPDT</sequence>
<evidence type="ECO:0000259" key="3">
    <source>
        <dbReference type="Pfam" id="PF13359"/>
    </source>
</evidence>